<evidence type="ECO:0000313" key="5">
    <source>
        <dbReference type="Proteomes" id="UP001162156"/>
    </source>
</evidence>
<dbReference type="Proteomes" id="UP001162156">
    <property type="component" value="Unassembled WGS sequence"/>
</dbReference>
<dbReference type="GO" id="GO:0046872">
    <property type="term" value="F:metal ion binding"/>
    <property type="evidence" value="ECO:0007669"/>
    <property type="project" value="UniProtKB-KW"/>
</dbReference>
<dbReference type="EMBL" id="JANEYF010000559">
    <property type="protein sequence ID" value="KAJ8969297.1"/>
    <property type="molecule type" value="Genomic_DNA"/>
</dbReference>
<proteinExistence type="predicted"/>
<protein>
    <recommendedName>
        <fullName evidence="3">DDE Tnp4 domain-containing protein</fullName>
    </recommendedName>
</protein>
<comment type="cofactor">
    <cofactor evidence="1">
        <name>a divalent metal cation</name>
        <dbReference type="ChEBI" id="CHEBI:60240"/>
    </cofactor>
</comment>
<comment type="caution">
    <text evidence="4">The sequence shown here is derived from an EMBL/GenBank/DDBJ whole genome shotgun (WGS) entry which is preliminary data.</text>
</comment>
<keyword evidence="2" id="KW-0479">Metal-binding</keyword>
<keyword evidence="5" id="KW-1185">Reference proteome</keyword>
<reference evidence="4" key="1">
    <citation type="journal article" date="2023" name="Insect Mol. Biol.">
        <title>Genome sequencing provides insights into the evolution of gene families encoding plant cell wall-degrading enzymes in longhorned beetles.</title>
        <authorList>
            <person name="Shin N.R."/>
            <person name="Okamura Y."/>
            <person name="Kirsch R."/>
            <person name="Pauchet Y."/>
        </authorList>
    </citation>
    <scope>NUCLEOTIDE SEQUENCE</scope>
    <source>
        <strain evidence="4">RBIC_L_NR</strain>
    </source>
</reference>
<dbReference type="InterPro" id="IPR027806">
    <property type="entry name" value="HARBI1_dom"/>
</dbReference>
<dbReference type="Pfam" id="PF13359">
    <property type="entry name" value="DDE_Tnp_4"/>
    <property type="match status" value="1"/>
</dbReference>
<gene>
    <name evidence="4" type="ORF">NQ314_001836</name>
</gene>
<evidence type="ECO:0000256" key="2">
    <source>
        <dbReference type="ARBA" id="ARBA00022723"/>
    </source>
</evidence>
<feature type="domain" description="DDE Tnp4" evidence="3">
    <location>
        <begin position="20"/>
        <end position="63"/>
    </location>
</feature>
<evidence type="ECO:0000313" key="4">
    <source>
        <dbReference type="EMBL" id="KAJ8969297.1"/>
    </source>
</evidence>
<dbReference type="AlphaFoldDB" id="A0AAV8ZUF5"/>
<sequence length="64" mass="7194">MEGKEFCTTGYHFRTAIGVIDYTHIEIEKPGLHGDEYINQKDKPTLNVQATCDARGMFTSIDVS</sequence>
<name>A0AAV8ZUF5_9CUCU</name>
<accession>A0AAV8ZUF5</accession>
<evidence type="ECO:0000256" key="1">
    <source>
        <dbReference type="ARBA" id="ARBA00001968"/>
    </source>
</evidence>
<organism evidence="4 5">
    <name type="scientific">Rhamnusium bicolor</name>
    <dbReference type="NCBI Taxonomy" id="1586634"/>
    <lineage>
        <taxon>Eukaryota</taxon>
        <taxon>Metazoa</taxon>
        <taxon>Ecdysozoa</taxon>
        <taxon>Arthropoda</taxon>
        <taxon>Hexapoda</taxon>
        <taxon>Insecta</taxon>
        <taxon>Pterygota</taxon>
        <taxon>Neoptera</taxon>
        <taxon>Endopterygota</taxon>
        <taxon>Coleoptera</taxon>
        <taxon>Polyphaga</taxon>
        <taxon>Cucujiformia</taxon>
        <taxon>Chrysomeloidea</taxon>
        <taxon>Cerambycidae</taxon>
        <taxon>Lepturinae</taxon>
        <taxon>Rhagiini</taxon>
        <taxon>Rhamnusium</taxon>
    </lineage>
</organism>
<evidence type="ECO:0000259" key="3">
    <source>
        <dbReference type="Pfam" id="PF13359"/>
    </source>
</evidence>